<keyword evidence="6 10" id="KW-0592">Phosphate transport</keyword>
<gene>
    <name evidence="12" type="ORF">I5677_13720</name>
</gene>
<sequence>MKKFRGIAILIITCLVVAGGLSACAKEGSEKADNNTNKGTEQNDTADLKGNLTLAGSTSMEKLANVASEAFMNKYPNVLVQAEFIGSSAGVEAVLAKTVDIGNASRNLKETEKAEGAVENIVAIDGIAVIVDKNNTVTDITKDQLTDIYKGTIKNWSEVGGSDQPIVVVGRESGSGTRGAFEEMLEVEDQCAYSNEINSTGGVMAKVASTPGAIGYVSLDILDDTVIAVNLDGVEPTEANIKAGSYFLSRPFVMATVGEISEQSDLVQAFFEFIYSEEGQNLVKEVGLITVE</sequence>
<feature type="signal peptide" evidence="10">
    <location>
        <begin position="1"/>
        <end position="25"/>
    </location>
</feature>
<keyword evidence="10" id="KW-0472">Membrane</keyword>
<comment type="function">
    <text evidence="10">Involved in the system for phosphate transport across the cytoplasmic membrane.</text>
</comment>
<evidence type="ECO:0000256" key="2">
    <source>
        <dbReference type="ARBA" id="ARBA00004193"/>
    </source>
</evidence>
<evidence type="ECO:0000256" key="7">
    <source>
        <dbReference type="ARBA" id="ARBA00022729"/>
    </source>
</evidence>
<comment type="caution">
    <text evidence="12">The sequence shown here is derived from an EMBL/GenBank/DDBJ whole genome shotgun (WGS) entry which is preliminary data.</text>
</comment>
<proteinExistence type="inferred from homology"/>
<evidence type="ECO:0000256" key="10">
    <source>
        <dbReference type="RuleBase" id="RU367119"/>
    </source>
</evidence>
<dbReference type="InterPro" id="IPR024370">
    <property type="entry name" value="PBP_domain"/>
</dbReference>
<evidence type="ECO:0000256" key="4">
    <source>
        <dbReference type="ARBA" id="ARBA00011529"/>
    </source>
</evidence>
<dbReference type="PANTHER" id="PTHR30570">
    <property type="entry name" value="PERIPLASMIC PHOSPHATE BINDING COMPONENT OF PHOSPHATE ABC TRANSPORTER"/>
    <property type="match status" value="1"/>
</dbReference>
<dbReference type="GO" id="GO:0005886">
    <property type="term" value="C:plasma membrane"/>
    <property type="evidence" value="ECO:0007669"/>
    <property type="project" value="UniProtKB-SubCell"/>
</dbReference>
<evidence type="ECO:0000256" key="8">
    <source>
        <dbReference type="ARBA" id="ARBA00023139"/>
    </source>
</evidence>
<keyword evidence="10" id="KW-1003">Cell membrane</keyword>
<feature type="domain" description="PBP" evidence="11">
    <location>
        <begin position="46"/>
        <end position="278"/>
    </location>
</feature>
<dbReference type="PANTHER" id="PTHR30570:SF1">
    <property type="entry name" value="PHOSPHATE-BINDING PROTEIN PSTS"/>
    <property type="match status" value="1"/>
</dbReference>
<dbReference type="GO" id="GO:0006817">
    <property type="term" value="P:phosphate ion transport"/>
    <property type="evidence" value="ECO:0007669"/>
    <property type="project" value="UniProtKB-UniRule"/>
</dbReference>
<evidence type="ECO:0000313" key="12">
    <source>
        <dbReference type="EMBL" id="MBH1941955.1"/>
    </source>
</evidence>
<dbReference type="AlphaFoldDB" id="A0A8J7H449"/>
<evidence type="ECO:0000256" key="9">
    <source>
        <dbReference type="ARBA" id="ARBA00023288"/>
    </source>
</evidence>
<dbReference type="EMBL" id="JAEAGR010000015">
    <property type="protein sequence ID" value="MBH1941955.1"/>
    <property type="molecule type" value="Genomic_DNA"/>
</dbReference>
<keyword evidence="8 10" id="KW-0564">Palmitate</keyword>
<evidence type="ECO:0000256" key="6">
    <source>
        <dbReference type="ARBA" id="ARBA00022592"/>
    </source>
</evidence>
<evidence type="ECO:0000259" key="11">
    <source>
        <dbReference type="Pfam" id="PF12849"/>
    </source>
</evidence>
<keyword evidence="5 10" id="KW-0813">Transport</keyword>
<keyword evidence="9 10" id="KW-0449">Lipoprotein</keyword>
<dbReference type="PROSITE" id="PS51257">
    <property type="entry name" value="PROKAR_LIPOPROTEIN"/>
    <property type="match status" value="1"/>
</dbReference>
<organism evidence="12 13">
    <name type="scientific">Mobilitalea sibirica</name>
    <dbReference type="NCBI Taxonomy" id="1462919"/>
    <lineage>
        <taxon>Bacteria</taxon>
        <taxon>Bacillati</taxon>
        <taxon>Bacillota</taxon>
        <taxon>Clostridia</taxon>
        <taxon>Lachnospirales</taxon>
        <taxon>Lachnospiraceae</taxon>
        <taxon>Mobilitalea</taxon>
    </lineage>
</organism>
<comment type="function">
    <text evidence="1">Part of the ABC transporter complex PstSACB involved in phosphate import.</text>
</comment>
<evidence type="ECO:0000256" key="3">
    <source>
        <dbReference type="ARBA" id="ARBA00008725"/>
    </source>
</evidence>
<comment type="subunit">
    <text evidence="4 10">The complex is composed of two ATP-binding proteins (PstB), two transmembrane proteins (PstC and PstA) and a solute-binding protein (PstS).</text>
</comment>
<dbReference type="Pfam" id="PF12849">
    <property type="entry name" value="PBP_like_2"/>
    <property type="match status" value="1"/>
</dbReference>
<comment type="similarity">
    <text evidence="3 10">Belongs to the PstS family.</text>
</comment>
<accession>A0A8J7H449</accession>
<comment type="subcellular location">
    <subcellularLocation>
        <location evidence="2 10">Cell membrane</location>
        <topology evidence="2 10">Lipid-anchor</topology>
    </subcellularLocation>
</comment>
<dbReference type="RefSeq" id="WP_197662199.1">
    <property type="nucleotide sequence ID" value="NZ_JAEAGR010000015.1"/>
</dbReference>
<evidence type="ECO:0000313" key="13">
    <source>
        <dbReference type="Proteomes" id="UP000623269"/>
    </source>
</evidence>
<reference evidence="12" key="1">
    <citation type="submission" date="2020-12" db="EMBL/GenBank/DDBJ databases">
        <title>M. sibirica DSM 26468T genome.</title>
        <authorList>
            <person name="Thieme N."/>
            <person name="Rettenmaier R."/>
            <person name="Zverlov V."/>
            <person name="Liebl W."/>
        </authorList>
    </citation>
    <scope>NUCLEOTIDE SEQUENCE</scope>
    <source>
        <strain evidence="12">DSM 26468</strain>
    </source>
</reference>
<feature type="chain" id="PRO_5035338866" description="Phosphate-binding protein" evidence="10">
    <location>
        <begin position="26"/>
        <end position="292"/>
    </location>
</feature>
<dbReference type="NCBIfam" id="TIGR02136">
    <property type="entry name" value="ptsS_2"/>
    <property type="match status" value="1"/>
</dbReference>
<keyword evidence="13" id="KW-1185">Reference proteome</keyword>
<dbReference type="CDD" id="cd13653">
    <property type="entry name" value="PBP2_phosphate_like_1"/>
    <property type="match status" value="1"/>
</dbReference>
<name>A0A8J7H449_9FIRM</name>
<keyword evidence="7 10" id="KW-0732">Signal</keyword>
<dbReference type="GO" id="GO:0042301">
    <property type="term" value="F:phosphate ion binding"/>
    <property type="evidence" value="ECO:0007669"/>
    <property type="project" value="UniProtKB-UniRule"/>
</dbReference>
<dbReference type="InterPro" id="IPR050811">
    <property type="entry name" value="Phosphate_ABC_transporter"/>
</dbReference>
<dbReference type="InterPro" id="IPR011862">
    <property type="entry name" value="Phos-bd"/>
</dbReference>
<evidence type="ECO:0000256" key="5">
    <source>
        <dbReference type="ARBA" id="ARBA00022448"/>
    </source>
</evidence>
<protein>
    <recommendedName>
        <fullName evidence="10">Phosphate-binding protein</fullName>
    </recommendedName>
</protein>
<dbReference type="Proteomes" id="UP000623269">
    <property type="component" value="Unassembled WGS sequence"/>
</dbReference>
<dbReference type="SUPFAM" id="SSF53850">
    <property type="entry name" value="Periplasmic binding protein-like II"/>
    <property type="match status" value="1"/>
</dbReference>
<dbReference type="Gene3D" id="3.40.190.10">
    <property type="entry name" value="Periplasmic binding protein-like II"/>
    <property type="match status" value="2"/>
</dbReference>
<evidence type="ECO:0000256" key="1">
    <source>
        <dbReference type="ARBA" id="ARBA00002841"/>
    </source>
</evidence>